<feature type="domain" description="C2H2-type" evidence="9">
    <location>
        <begin position="263"/>
        <end position="290"/>
    </location>
</feature>
<dbReference type="SUPFAM" id="SSF57667">
    <property type="entry name" value="beta-beta-alpha zinc fingers"/>
    <property type="match status" value="2"/>
</dbReference>
<keyword evidence="3" id="KW-0677">Repeat</keyword>
<dbReference type="InterPro" id="IPR050527">
    <property type="entry name" value="Snail/Krueppel_Znf"/>
</dbReference>
<dbReference type="PROSITE" id="PS00028">
    <property type="entry name" value="ZINC_FINGER_C2H2_1"/>
    <property type="match status" value="2"/>
</dbReference>
<dbReference type="AlphaFoldDB" id="A0AA38RV09"/>
<keyword evidence="2" id="KW-0479">Metal-binding</keyword>
<evidence type="ECO:0000256" key="1">
    <source>
        <dbReference type="ARBA" id="ARBA00004123"/>
    </source>
</evidence>
<evidence type="ECO:0000256" key="8">
    <source>
        <dbReference type="SAM" id="MobiDB-lite"/>
    </source>
</evidence>
<dbReference type="PANTHER" id="PTHR24388">
    <property type="entry name" value="ZINC FINGER PROTEIN"/>
    <property type="match status" value="1"/>
</dbReference>
<feature type="region of interest" description="Disordered" evidence="8">
    <location>
        <begin position="1"/>
        <end position="200"/>
    </location>
</feature>
<comment type="caution">
    <text evidence="10">The sequence shown here is derived from an EMBL/GenBank/DDBJ whole genome shotgun (WGS) entry which is preliminary data.</text>
</comment>
<evidence type="ECO:0000256" key="4">
    <source>
        <dbReference type="ARBA" id="ARBA00022771"/>
    </source>
</evidence>
<dbReference type="SMART" id="SM00355">
    <property type="entry name" value="ZnF_C2H2"/>
    <property type="match status" value="3"/>
</dbReference>
<feature type="region of interest" description="Disordered" evidence="8">
    <location>
        <begin position="396"/>
        <end position="556"/>
    </location>
</feature>
<reference evidence="10" key="1">
    <citation type="submission" date="2022-07" db="EMBL/GenBank/DDBJ databases">
        <title>Fungi with potential for degradation of polypropylene.</title>
        <authorList>
            <person name="Gostincar C."/>
        </authorList>
    </citation>
    <scope>NUCLEOTIDE SEQUENCE</scope>
    <source>
        <strain evidence="10">EXF-13308</strain>
    </source>
</reference>
<evidence type="ECO:0000256" key="5">
    <source>
        <dbReference type="ARBA" id="ARBA00022833"/>
    </source>
</evidence>
<sequence>MASEQGSLRTEAPPIAPTVAEPPALLPPALSEPPAADSDRARSLKRPRESTPTSPDTSAAVGHDLSPSKIARLVSLSTTRLSPVHLTGAAAAEEERRRKEEEQRLNPPGTTDNPGQKVIVDLMSGGTLTMSRPQDAPAPAASPVVELAAKALQPDALPQGHAPPAEPHPDVSPHSATSHQSLGGSGDHVVDSPAPMDIDSRNDRQSFVAQPEAQMDEKTSTSLSYPGILPPGAAMLAPPQRGLSLPMSSSNNGEQGSPSSKKHKCPYCDTEFTRHHNLKSHLLTHSQEKPYVCQNCQMRFRRLHDLKRHSKLHTGEKPHVCPKCDRKFARGDALARHSKGAGGCAGRRASMGSFAGDDDYDTGAGEGDESAMAGVVYDPSGDVEMTEEDRRRLSLPAIKAQHVPGAPAAPEGYTPTSRTYPPAGPRSGTTGGLYPPNVDRGGSSSATTSPSMPNSIAGMTESPKPLSPAGVQPNQPGHDQAGLARQRSPSLTAQLQQQQFGRRLTDRHTPPRAISPPHNLPAPPVSHAAPAQPLSAGVVHSRTPSGPSHANSGDSSANLFASGEQGLWSYIQTLEDKVKQLTDRILTMEKTETTREAQVGYLTSEVASLRKQLETRQDPTGANNA</sequence>
<dbReference type="GO" id="GO:0000978">
    <property type="term" value="F:RNA polymerase II cis-regulatory region sequence-specific DNA binding"/>
    <property type="evidence" value="ECO:0007669"/>
    <property type="project" value="TreeGrafter"/>
</dbReference>
<protein>
    <submittedName>
        <fullName evidence="10">Transcriptional regulator CRZ1</fullName>
    </submittedName>
</protein>
<evidence type="ECO:0000256" key="2">
    <source>
        <dbReference type="ARBA" id="ARBA00022723"/>
    </source>
</evidence>
<evidence type="ECO:0000259" key="9">
    <source>
        <dbReference type="PROSITE" id="PS50157"/>
    </source>
</evidence>
<evidence type="ECO:0000313" key="11">
    <source>
        <dbReference type="Proteomes" id="UP001174694"/>
    </source>
</evidence>
<dbReference type="Proteomes" id="UP001174694">
    <property type="component" value="Unassembled WGS sequence"/>
</dbReference>
<feature type="compositionally biased region" description="Polar residues" evidence="8">
    <location>
        <begin position="442"/>
        <end position="454"/>
    </location>
</feature>
<feature type="compositionally biased region" description="Basic and acidic residues" evidence="8">
    <location>
        <begin position="37"/>
        <end position="49"/>
    </location>
</feature>
<feature type="compositionally biased region" description="Acidic residues" evidence="8">
    <location>
        <begin position="356"/>
        <end position="369"/>
    </location>
</feature>
<keyword evidence="4 7" id="KW-0863">Zinc-finger</keyword>
<keyword evidence="5" id="KW-0862">Zinc</keyword>
<feature type="compositionally biased region" description="Polar residues" evidence="8">
    <location>
        <begin position="542"/>
        <end position="556"/>
    </location>
</feature>
<feature type="compositionally biased region" description="Low complexity" evidence="8">
    <location>
        <begin position="21"/>
        <end position="36"/>
    </location>
</feature>
<dbReference type="Pfam" id="PF00096">
    <property type="entry name" value="zf-C2H2"/>
    <property type="match status" value="1"/>
</dbReference>
<dbReference type="EMBL" id="JANBVO010000001">
    <property type="protein sequence ID" value="KAJ9157228.1"/>
    <property type="molecule type" value="Genomic_DNA"/>
</dbReference>
<accession>A0AA38RV09</accession>
<evidence type="ECO:0000256" key="7">
    <source>
        <dbReference type="PROSITE-ProRule" id="PRU00042"/>
    </source>
</evidence>
<feature type="compositionally biased region" description="Basic and acidic residues" evidence="8">
    <location>
        <begin position="93"/>
        <end position="104"/>
    </location>
</feature>
<comment type="subcellular location">
    <subcellularLocation>
        <location evidence="1">Nucleus</location>
    </subcellularLocation>
</comment>
<feature type="region of interest" description="Disordered" evidence="8">
    <location>
        <begin position="235"/>
        <end position="262"/>
    </location>
</feature>
<organism evidence="10 11">
    <name type="scientific">Pleurostoma richardsiae</name>
    <dbReference type="NCBI Taxonomy" id="41990"/>
    <lineage>
        <taxon>Eukaryota</taxon>
        <taxon>Fungi</taxon>
        <taxon>Dikarya</taxon>
        <taxon>Ascomycota</taxon>
        <taxon>Pezizomycotina</taxon>
        <taxon>Sordariomycetes</taxon>
        <taxon>Sordariomycetidae</taxon>
        <taxon>Calosphaeriales</taxon>
        <taxon>Pleurostomataceae</taxon>
        <taxon>Pleurostoma</taxon>
    </lineage>
</organism>
<dbReference type="FunFam" id="3.30.160.60:FF:000446">
    <property type="entry name" value="Zinc finger protein"/>
    <property type="match status" value="1"/>
</dbReference>
<dbReference type="Gene3D" id="3.30.160.60">
    <property type="entry name" value="Classic Zinc Finger"/>
    <property type="match status" value="3"/>
</dbReference>
<proteinExistence type="predicted"/>
<evidence type="ECO:0000313" key="10">
    <source>
        <dbReference type="EMBL" id="KAJ9157228.1"/>
    </source>
</evidence>
<dbReference type="GO" id="GO:0005634">
    <property type="term" value="C:nucleus"/>
    <property type="evidence" value="ECO:0007669"/>
    <property type="project" value="UniProtKB-SubCell"/>
</dbReference>
<dbReference type="PROSITE" id="PS50157">
    <property type="entry name" value="ZINC_FINGER_C2H2_2"/>
    <property type="match status" value="2"/>
</dbReference>
<feature type="compositionally biased region" description="Polar residues" evidence="8">
    <location>
        <begin position="246"/>
        <end position="259"/>
    </location>
</feature>
<dbReference type="InterPro" id="IPR013087">
    <property type="entry name" value="Znf_C2H2_type"/>
</dbReference>
<feature type="region of interest" description="Disordered" evidence="8">
    <location>
        <begin position="337"/>
        <end position="374"/>
    </location>
</feature>
<evidence type="ECO:0000256" key="3">
    <source>
        <dbReference type="ARBA" id="ARBA00022737"/>
    </source>
</evidence>
<gene>
    <name evidence="10" type="ORF">NKR23_g8</name>
</gene>
<name>A0AA38RV09_9PEZI</name>
<dbReference type="GO" id="GO:0000981">
    <property type="term" value="F:DNA-binding transcription factor activity, RNA polymerase II-specific"/>
    <property type="evidence" value="ECO:0007669"/>
    <property type="project" value="UniProtKB-ARBA"/>
</dbReference>
<evidence type="ECO:0000256" key="6">
    <source>
        <dbReference type="ARBA" id="ARBA00023242"/>
    </source>
</evidence>
<keyword evidence="11" id="KW-1185">Reference proteome</keyword>
<keyword evidence="6" id="KW-0539">Nucleus</keyword>
<feature type="domain" description="C2H2-type" evidence="9">
    <location>
        <begin position="291"/>
        <end position="318"/>
    </location>
</feature>
<dbReference type="InterPro" id="IPR036236">
    <property type="entry name" value="Znf_C2H2_sf"/>
</dbReference>
<feature type="compositionally biased region" description="Polar residues" evidence="8">
    <location>
        <begin position="487"/>
        <end position="500"/>
    </location>
</feature>
<dbReference type="PANTHER" id="PTHR24388:SF54">
    <property type="entry name" value="PROTEIN ESCARGOT"/>
    <property type="match status" value="1"/>
</dbReference>
<dbReference type="FunFam" id="3.30.160.60:FF:000072">
    <property type="entry name" value="zinc finger protein 143 isoform X1"/>
    <property type="match status" value="1"/>
</dbReference>
<dbReference type="GO" id="GO:0008270">
    <property type="term" value="F:zinc ion binding"/>
    <property type="evidence" value="ECO:0007669"/>
    <property type="project" value="UniProtKB-KW"/>
</dbReference>